<name>A0ABN2MSP1_9MICO</name>
<dbReference type="Pfam" id="PF03190">
    <property type="entry name" value="Thioredox_DsbH"/>
    <property type="match status" value="1"/>
</dbReference>
<feature type="domain" description="Spermatogenesis-associated protein 20-like TRX" evidence="1">
    <location>
        <begin position="5"/>
        <end position="165"/>
    </location>
</feature>
<reference evidence="2 3" key="1">
    <citation type="journal article" date="2019" name="Int. J. Syst. Evol. Microbiol.">
        <title>The Global Catalogue of Microorganisms (GCM) 10K type strain sequencing project: providing services to taxonomists for standard genome sequencing and annotation.</title>
        <authorList>
            <consortium name="The Broad Institute Genomics Platform"/>
            <consortium name="The Broad Institute Genome Sequencing Center for Infectious Disease"/>
            <person name="Wu L."/>
            <person name="Ma J."/>
        </authorList>
    </citation>
    <scope>NUCLEOTIDE SEQUENCE [LARGE SCALE GENOMIC DNA]</scope>
    <source>
        <strain evidence="2 3">JCM 14323</strain>
    </source>
</reference>
<dbReference type="Gene3D" id="3.40.30.10">
    <property type="entry name" value="Glutaredoxin"/>
    <property type="match status" value="1"/>
</dbReference>
<dbReference type="InterPro" id="IPR024705">
    <property type="entry name" value="Ssp411"/>
</dbReference>
<dbReference type="PIRSF" id="PIRSF006402">
    <property type="entry name" value="UCP006402_thioredoxin"/>
    <property type="match status" value="1"/>
</dbReference>
<dbReference type="PANTHER" id="PTHR42899">
    <property type="entry name" value="SPERMATOGENESIS-ASSOCIATED PROTEIN 20"/>
    <property type="match status" value="1"/>
</dbReference>
<evidence type="ECO:0000259" key="1">
    <source>
        <dbReference type="Pfam" id="PF03190"/>
    </source>
</evidence>
<dbReference type="PANTHER" id="PTHR42899:SF1">
    <property type="entry name" value="SPERMATOGENESIS-ASSOCIATED PROTEIN 20"/>
    <property type="match status" value="1"/>
</dbReference>
<dbReference type="InterPro" id="IPR004879">
    <property type="entry name" value="Ssp411-like_TRX"/>
</dbReference>
<dbReference type="InterPro" id="IPR036249">
    <property type="entry name" value="Thioredoxin-like_sf"/>
</dbReference>
<proteinExistence type="predicted"/>
<dbReference type="Proteomes" id="UP001501746">
    <property type="component" value="Unassembled WGS sequence"/>
</dbReference>
<organism evidence="2 3">
    <name type="scientific">Agromyces salentinus</name>
    <dbReference type="NCBI Taxonomy" id="269421"/>
    <lineage>
        <taxon>Bacteria</taxon>
        <taxon>Bacillati</taxon>
        <taxon>Actinomycetota</taxon>
        <taxon>Actinomycetes</taxon>
        <taxon>Micrococcales</taxon>
        <taxon>Microbacteriaceae</taxon>
        <taxon>Agromyces</taxon>
    </lineage>
</organism>
<dbReference type="CDD" id="cd02955">
    <property type="entry name" value="SSP411"/>
    <property type="match status" value="1"/>
</dbReference>
<dbReference type="SUPFAM" id="SSF52833">
    <property type="entry name" value="Thioredoxin-like"/>
    <property type="match status" value="1"/>
</dbReference>
<comment type="caution">
    <text evidence="2">The sequence shown here is derived from an EMBL/GenBank/DDBJ whole genome shotgun (WGS) entry which is preliminary data.</text>
</comment>
<accession>A0ABN2MSP1</accession>
<gene>
    <name evidence="2" type="ORF">GCM10009750_23220</name>
</gene>
<keyword evidence="3" id="KW-1185">Reference proteome</keyword>
<evidence type="ECO:0000313" key="3">
    <source>
        <dbReference type="Proteomes" id="UP001501746"/>
    </source>
</evidence>
<evidence type="ECO:0000313" key="2">
    <source>
        <dbReference type="EMBL" id="GAA1837456.1"/>
    </source>
</evidence>
<protein>
    <submittedName>
        <fullName evidence="2">Thioredoxin domain-containing protein</fullName>
    </submittedName>
</protein>
<dbReference type="EMBL" id="BAAANK010000006">
    <property type="protein sequence ID" value="GAA1837456.1"/>
    <property type="molecule type" value="Genomic_DNA"/>
</dbReference>
<dbReference type="SUPFAM" id="SSF48208">
    <property type="entry name" value="Six-hairpin glycosidases"/>
    <property type="match status" value="1"/>
</dbReference>
<sequence length="669" mass="69524">MGAVNRLADALSPYLRSHAGNPVDWYPWGEAAFEAARERDVPVLVSIGYATCHWCHVMARESFSDPAVAAYLNEHFVAIKVDREEHPDVDASYLAAASAFTKQLGWPLTAFATPEGRAFYAGTYFPPRAVQGMPAFVDVLAAVADAWRERRDELDQTAGAVAEALAAASVASTSGELPDAATLAASVQSLAAEEDPVHGGFGGAPKFPVAPVLDFLVASGAEGRALAERTMLAMGRSPLRDPVEGGFFRYATREDWSEPHYERMLTDNALLLRVLADLLAEPNDPSGERADAVAELEELAAGVSAFLQEVMQLPLGGFASAQDSESDVDGVRTEGGYYALSREQRMSQPPPALDDKVLAGWNGLAIGALARYGAVEGGVEGERLLAAAARAAHHVLGLHLREDGSLVRASLGADVSDAVATLEDLGMLSAGLVDLALATGEASYAAIARDLIDGALDDEAVFAPPAGPDPVLAARGLAMPDDPAEGATPSGLTSCADAAWRLAVLGAGDRFLDAARAAMRQVAGIAVQRPIAFGGALAMMARLGSPLVQLVTVVPDAAAAAPVVSSPEPEADAEVEPAVVSDPVLGEAFRPAFDPTVELVDASRRHAASITAIVTDAQARAFAVAGFELFEGRASVDGEAAAYRCESFVCALPVRAAADLAALAAPDGR</sequence>
<dbReference type="InterPro" id="IPR008928">
    <property type="entry name" value="6-hairpin_glycosidase_sf"/>
</dbReference>